<keyword evidence="4" id="KW-1185">Reference proteome</keyword>
<dbReference type="RefSeq" id="XP_014151429.1">
    <property type="nucleotide sequence ID" value="XM_014295954.1"/>
</dbReference>
<dbReference type="InterPro" id="IPR000008">
    <property type="entry name" value="C2_dom"/>
</dbReference>
<gene>
    <name evidence="3" type="ORF">SARC_10009</name>
</gene>
<dbReference type="Proteomes" id="UP000054560">
    <property type="component" value="Unassembled WGS sequence"/>
</dbReference>
<accession>A0A0L0FL61</accession>
<protein>
    <recommendedName>
        <fullName evidence="2">C2 domain-containing protein</fullName>
    </recommendedName>
</protein>
<reference evidence="3 4" key="1">
    <citation type="submission" date="2011-02" db="EMBL/GenBank/DDBJ databases">
        <title>The Genome Sequence of Sphaeroforma arctica JP610.</title>
        <authorList>
            <consortium name="The Broad Institute Genome Sequencing Platform"/>
            <person name="Russ C."/>
            <person name="Cuomo C."/>
            <person name="Young S.K."/>
            <person name="Zeng Q."/>
            <person name="Gargeya S."/>
            <person name="Alvarado L."/>
            <person name="Berlin A."/>
            <person name="Chapman S.B."/>
            <person name="Chen Z."/>
            <person name="Freedman E."/>
            <person name="Gellesch M."/>
            <person name="Goldberg J."/>
            <person name="Griggs A."/>
            <person name="Gujja S."/>
            <person name="Heilman E."/>
            <person name="Heiman D."/>
            <person name="Howarth C."/>
            <person name="Mehta T."/>
            <person name="Neiman D."/>
            <person name="Pearson M."/>
            <person name="Roberts A."/>
            <person name="Saif S."/>
            <person name="Shea T."/>
            <person name="Shenoy N."/>
            <person name="Sisk P."/>
            <person name="Stolte C."/>
            <person name="Sykes S."/>
            <person name="White J."/>
            <person name="Yandava C."/>
            <person name="Burger G."/>
            <person name="Gray M.W."/>
            <person name="Holland P.W.H."/>
            <person name="King N."/>
            <person name="Lang F.B.F."/>
            <person name="Roger A.J."/>
            <person name="Ruiz-Trillo I."/>
            <person name="Haas B."/>
            <person name="Nusbaum C."/>
            <person name="Birren B."/>
        </authorList>
    </citation>
    <scope>NUCLEOTIDE SEQUENCE [LARGE SCALE GENOMIC DNA]</scope>
    <source>
        <strain evidence="3 4">JP610</strain>
    </source>
</reference>
<feature type="region of interest" description="Disordered" evidence="1">
    <location>
        <begin position="1"/>
        <end position="59"/>
    </location>
</feature>
<feature type="non-terminal residue" evidence="3">
    <location>
        <position position="214"/>
    </location>
</feature>
<dbReference type="SUPFAM" id="SSF49562">
    <property type="entry name" value="C2 domain (Calcium/lipid-binding domain, CaLB)"/>
    <property type="match status" value="1"/>
</dbReference>
<dbReference type="InterPro" id="IPR035892">
    <property type="entry name" value="C2_domain_sf"/>
</dbReference>
<dbReference type="GeneID" id="25910513"/>
<evidence type="ECO:0000259" key="2">
    <source>
        <dbReference type="Pfam" id="PF00168"/>
    </source>
</evidence>
<organism evidence="3 4">
    <name type="scientific">Sphaeroforma arctica JP610</name>
    <dbReference type="NCBI Taxonomy" id="667725"/>
    <lineage>
        <taxon>Eukaryota</taxon>
        <taxon>Ichthyosporea</taxon>
        <taxon>Ichthyophonida</taxon>
        <taxon>Sphaeroforma</taxon>
    </lineage>
</organism>
<evidence type="ECO:0000256" key="1">
    <source>
        <dbReference type="SAM" id="MobiDB-lite"/>
    </source>
</evidence>
<feature type="compositionally biased region" description="Low complexity" evidence="1">
    <location>
        <begin position="1"/>
        <end position="14"/>
    </location>
</feature>
<dbReference type="AlphaFoldDB" id="A0A0L0FL61"/>
<dbReference type="EMBL" id="KQ242705">
    <property type="protein sequence ID" value="KNC77527.1"/>
    <property type="molecule type" value="Genomic_DNA"/>
</dbReference>
<evidence type="ECO:0000313" key="3">
    <source>
        <dbReference type="EMBL" id="KNC77527.1"/>
    </source>
</evidence>
<evidence type="ECO:0000313" key="4">
    <source>
        <dbReference type="Proteomes" id="UP000054560"/>
    </source>
</evidence>
<sequence length="214" mass="23009">MKGSSASGSALSGESHTDQSTVARDCEYNATNKTKSGSLKEAKAKSVKPIPKNWFKKKPVQNKAERLELGTDVLKYGDGKTNKCMRASLKSAGVGEFVENTNTETEQVQLGTNETTLSASLSGKGRHVQTSQPSSAIAGAQSSPEGVFLMSVALIQAKNLSVAVSSTNTSISNTKGYFVKIMADGQEHTSTKVTKDHTPIWNQRFDFAFQERPE</sequence>
<dbReference type="Pfam" id="PF00168">
    <property type="entry name" value="C2"/>
    <property type="match status" value="1"/>
</dbReference>
<dbReference type="Gene3D" id="2.60.40.150">
    <property type="entry name" value="C2 domain"/>
    <property type="match status" value="1"/>
</dbReference>
<dbReference type="CDD" id="cd00030">
    <property type="entry name" value="C2"/>
    <property type="match status" value="1"/>
</dbReference>
<proteinExistence type="predicted"/>
<feature type="domain" description="C2" evidence="2">
    <location>
        <begin position="151"/>
        <end position="211"/>
    </location>
</feature>
<name>A0A0L0FL61_9EUKA</name>